<organism evidence="1 2">
    <name type="scientific">Thiorhodovibrio frisius</name>
    <dbReference type="NCBI Taxonomy" id="631362"/>
    <lineage>
        <taxon>Bacteria</taxon>
        <taxon>Pseudomonadati</taxon>
        <taxon>Pseudomonadota</taxon>
        <taxon>Gammaproteobacteria</taxon>
        <taxon>Chromatiales</taxon>
        <taxon>Chromatiaceae</taxon>
        <taxon>Thiorhodovibrio</taxon>
    </lineage>
</organism>
<dbReference type="PIRSF" id="PIRSF033563">
    <property type="entry name" value="UCP033563"/>
    <property type="match status" value="1"/>
</dbReference>
<keyword evidence="2" id="KW-1185">Reference proteome</keyword>
<evidence type="ECO:0000313" key="2">
    <source>
        <dbReference type="Proteomes" id="UP000002964"/>
    </source>
</evidence>
<evidence type="ECO:0000313" key="1">
    <source>
        <dbReference type="EMBL" id="EIC20273.1"/>
    </source>
</evidence>
<name>H8Z4L6_9GAMM</name>
<reference evidence="1 2" key="2">
    <citation type="submission" date="2011-11" db="EMBL/GenBank/DDBJ databases">
        <authorList>
            <consortium name="US DOE Joint Genome Institute"/>
            <person name="Lucas S."/>
            <person name="Han J."/>
            <person name="Lapidus A."/>
            <person name="Cheng J.-F."/>
            <person name="Goodwin L."/>
            <person name="Pitluck S."/>
            <person name="Peters L."/>
            <person name="Ovchinnikova G."/>
            <person name="Zhang X."/>
            <person name="Detter J.C."/>
            <person name="Han C."/>
            <person name="Tapia R."/>
            <person name="Land M."/>
            <person name="Hauser L."/>
            <person name="Kyrpides N."/>
            <person name="Ivanova N."/>
            <person name="Pagani I."/>
            <person name="Vogl K."/>
            <person name="Liu Z."/>
            <person name="Overmann J."/>
            <person name="Frigaard N.-U."/>
            <person name="Bryant D."/>
            <person name="Woyke T."/>
        </authorList>
    </citation>
    <scope>NUCLEOTIDE SEQUENCE [LARGE SCALE GENOMIC DNA]</scope>
    <source>
        <strain evidence="1 2">970</strain>
    </source>
</reference>
<proteinExistence type="predicted"/>
<evidence type="ECO:0008006" key="3">
    <source>
        <dbReference type="Google" id="ProtNLM"/>
    </source>
</evidence>
<dbReference type="Proteomes" id="UP000002964">
    <property type="component" value="Unassembled WGS sequence"/>
</dbReference>
<reference evidence="2" key="1">
    <citation type="submission" date="2011-06" db="EMBL/GenBank/DDBJ databases">
        <authorList>
            <consortium name="US DOE Joint Genome Institute (JGI-PGF)"/>
            <person name="Lucas S."/>
            <person name="Han J."/>
            <person name="Lapidus A."/>
            <person name="Cheng J.-F."/>
            <person name="Goodwin L."/>
            <person name="Pitluck S."/>
            <person name="Peters L."/>
            <person name="Land M.L."/>
            <person name="Hauser L."/>
            <person name="Vogl K."/>
            <person name="Liu Z."/>
            <person name="Overmann J."/>
            <person name="Frigaard N.-U."/>
            <person name="Bryant D.A."/>
            <person name="Woyke T.J."/>
        </authorList>
    </citation>
    <scope>NUCLEOTIDE SEQUENCE [LARGE SCALE GENOMIC DNA]</scope>
    <source>
        <strain evidence="2">970</strain>
    </source>
</reference>
<dbReference type="STRING" id="631362.Thi970DRAFT_03898"/>
<dbReference type="InterPro" id="IPR008323">
    <property type="entry name" value="UCP033563"/>
</dbReference>
<dbReference type="PANTHER" id="PTHR36454">
    <property type="entry name" value="LMO2823 PROTEIN"/>
    <property type="match status" value="1"/>
</dbReference>
<dbReference type="eggNOG" id="COG4198">
    <property type="taxonomic scope" value="Bacteria"/>
</dbReference>
<accession>H8Z4L6</accession>
<dbReference type="AlphaFoldDB" id="H8Z4L6"/>
<dbReference type="PANTHER" id="PTHR36454:SF1">
    <property type="entry name" value="DUF1015 DOMAIN-CONTAINING PROTEIN"/>
    <property type="match status" value="1"/>
</dbReference>
<sequence length="414" mass="45226">MHLSAMHLISPFRALRPPPTRASEVIAPPYDVMSTAEARVMAQGKPHSFLHVSRPEIDLPEGSDPSASAAYAKARENLQTLREQGLLARDPRPCLYVYRLTQGDHSQTGLAAVASVAAYRDGRIKKHELTRPAKENDRVRHIEALDAQTGPVFLIHRGADSISQQLAQHCAEPAQIEVLAEDGVNHQIWVIQDQAAVGALCADYNALDALYIADGHHRAAAAARVAEARPDDPGAQDFLAVTFPDDQTRILAYNRLIRDLNGLTTGAFLKRLEQDFDLSAQPAPVTPEGPGIFGLYIEQHWYRLAPKPHLSERLAARDPAGRLDTSLLQDFLIQPILGIDNPRTDERIDFVGGSRGIAGLTEPVDQGRMRLALALHPTSASDLMAVSDANALMPPKSTWFEPKLADGLLSHLLS</sequence>
<protein>
    <recommendedName>
        <fullName evidence="3">DUF1015 domain-containing protein</fullName>
    </recommendedName>
</protein>
<dbReference type="RefSeq" id="WP_009150676.1">
    <property type="nucleotide sequence ID" value="NZ_JH603170.1"/>
</dbReference>
<dbReference type="Pfam" id="PF06245">
    <property type="entry name" value="DUF1015"/>
    <property type="match status" value="1"/>
</dbReference>
<dbReference type="HOGENOM" id="CLU_031277_0_0_6"/>
<gene>
    <name evidence="1" type="ORF">Thi970DRAFT_03898</name>
</gene>
<dbReference type="EMBL" id="JH603170">
    <property type="protein sequence ID" value="EIC20273.1"/>
    <property type="molecule type" value="Genomic_DNA"/>
</dbReference>